<dbReference type="Gene3D" id="2.40.40.20">
    <property type="match status" value="1"/>
</dbReference>
<proteinExistence type="inferred from homology"/>
<dbReference type="Proteomes" id="UP000008561">
    <property type="component" value="Chromosome"/>
</dbReference>
<dbReference type="PANTHER" id="PTHR43598">
    <property type="entry name" value="TUNGSTEN-CONTAINING FORMYLMETHANOFURAN DEHYDROGENASE 2 SUBUNIT B"/>
    <property type="match status" value="1"/>
</dbReference>
<evidence type="ECO:0000259" key="16">
    <source>
        <dbReference type="Pfam" id="PF01568"/>
    </source>
</evidence>
<keyword evidence="8" id="KW-0574">Periplasm</keyword>
<dbReference type="EC" id="1.2.1.2" evidence="17"/>
<dbReference type="Gene3D" id="3.40.50.740">
    <property type="match status" value="1"/>
</dbReference>
<reference evidence="17 18" key="1">
    <citation type="submission" date="2007-10" db="EMBL/GenBank/DDBJ databases">
        <title>Complete sequence of Desulfococcus oleovorans Hxd3.</title>
        <authorList>
            <consortium name="US DOE Joint Genome Institute"/>
            <person name="Copeland A."/>
            <person name="Lucas S."/>
            <person name="Lapidus A."/>
            <person name="Barry K."/>
            <person name="Glavina del Rio T."/>
            <person name="Dalin E."/>
            <person name="Tice H."/>
            <person name="Pitluck S."/>
            <person name="Kiss H."/>
            <person name="Brettin T."/>
            <person name="Bruce D."/>
            <person name="Detter J.C."/>
            <person name="Han C."/>
            <person name="Schmutz J."/>
            <person name="Larimer F."/>
            <person name="Land M."/>
            <person name="Hauser L."/>
            <person name="Kyrpides N."/>
            <person name="Kim E."/>
            <person name="Wawrik B."/>
            <person name="Richardson P."/>
        </authorList>
    </citation>
    <scope>NUCLEOTIDE SEQUENCE [LARGE SCALE GENOMIC DNA]</scope>
    <source>
        <strain evidence="18">DSM 6200 / JCM 39069 / Hxd3</strain>
    </source>
</reference>
<organism evidence="17 18">
    <name type="scientific">Desulfosudis oleivorans (strain DSM 6200 / JCM 39069 / Hxd3)</name>
    <name type="common">Desulfococcus oleovorans</name>
    <dbReference type="NCBI Taxonomy" id="96561"/>
    <lineage>
        <taxon>Bacteria</taxon>
        <taxon>Pseudomonadati</taxon>
        <taxon>Thermodesulfobacteriota</taxon>
        <taxon>Desulfobacteria</taxon>
        <taxon>Desulfobacterales</taxon>
        <taxon>Desulfosudaceae</taxon>
        <taxon>Desulfosudis</taxon>
    </lineage>
</organism>
<evidence type="ECO:0000256" key="9">
    <source>
        <dbReference type="ARBA" id="ARBA00022837"/>
    </source>
</evidence>
<keyword evidence="7" id="KW-0732">Signal</keyword>
<keyword evidence="9" id="KW-0106">Calcium</keyword>
<dbReference type="GO" id="GO:0051539">
    <property type="term" value="F:4 iron, 4 sulfur cluster binding"/>
    <property type="evidence" value="ECO:0007669"/>
    <property type="project" value="UniProtKB-KW"/>
</dbReference>
<evidence type="ECO:0000256" key="8">
    <source>
        <dbReference type="ARBA" id="ARBA00022764"/>
    </source>
</evidence>
<dbReference type="CDD" id="cd02792">
    <property type="entry name" value="MopB_CT_Formate-Dh-Na-like"/>
    <property type="match status" value="1"/>
</dbReference>
<dbReference type="SUPFAM" id="SSF53706">
    <property type="entry name" value="Formate dehydrogenase/DMSO reductase, domains 1-3"/>
    <property type="match status" value="1"/>
</dbReference>
<keyword evidence="13" id="KW-0411">Iron-sulfur</keyword>
<dbReference type="Pfam" id="PF01568">
    <property type="entry name" value="Molydop_binding"/>
    <property type="match status" value="1"/>
</dbReference>
<dbReference type="EMBL" id="CP000859">
    <property type="protein sequence ID" value="ABW67138.1"/>
    <property type="molecule type" value="Genomic_DNA"/>
</dbReference>
<comment type="subcellular location">
    <subcellularLocation>
        <location evidence="3">Periplasm</location>
    </subcellularLocation>
</comment>
<evidence type="ECO:0000256" key="5">
    <source>
        <dbReference type="ARBA" id="ARBA00022485"/>
    </source>
</evidence>
<dbReference type="NCBIfam" id="TIGR01553">
    <property type="entry name" value="formate-DH-alph"/>
    <property type="match status" value="1"/>
</dbReference>
<keyword evidence="11 17" id="KW-0560">Oxidoreductase</keyword>
<feature type="domain" description="Molybdopterin dinucleotide-binding" evidence="16">
    <location>
        <begin position="699"/>
        <end position="830"/>
    </location>
</feature>
<protein>
    <submittedName>
        <fullName evidence="17">Formate dehydrogenase, alpha subunit</fullName>
        <ecNumber evidence="17">1.2.1.2</ecNumber>
    </submittedName>
</protein>
<dbReference type="eggNOG" id="COG0243">
    <property type="taxonomic scope" value="Bacteria"/>
</dbReference>
<gene>
    <name evidence="17" type="ordered locus">Dole_1334</name>
</gene>
<evidence type="ECO:0000256" key="11">
    <source>
        <dbReference type="ARBA" id="ARBA00023002"/>
    </source>
</evidence>
<keyword evidence="10" id="KW-0712">Selenocysteine</keyword>
<name>A8ZYN3_DESOH</name>
<evidence type="ECO:0000256" key="14">
    <source>
        <dbReference type="ARBA" id="ARBA00023245"/>
    </source>
</evidence>
<dbReference type="GO" id="GO:0043546">
    <property type="term" value="F:molybdopterin cofactor binding"/>
    <property type="evidence" value="ECO:0007669"/>
    <property type="project" value="InterPro"/>
</dbReference>
<evidence type="ECO:0000259" key="15">
    <source>
        <dbReference type="Pfam" id="PF00384"/>
    </source>
</evidence>
<keyword evidence="14" id="KW-0826">Tungsten</keyword>
<evidence type="ECO:0000256" key="12">
    <source>
        <dbReference type="ARBA" id="ARBA00023004"/>
    </source>
</evidence>
<evidence type="ECO:0000256" key="10">
    <source>
        <dbReference type="ARBA" id="ARBA00022933"/>
    </source>
</evidence>
<dbReference type="GO" id="GO:0008863">
    <property type="term" value="F:formate dehydrogenase (NAD+) activity"/>
    <property type="evidence" value="ECO:0007669"/>
    <property type="project" value="InterPro"/>
</dbReference>
<dbReference type="FunFam" id="3.40.228.10:FF:000009">
    <property type="entry name" value="Formate dehydrogenase, alpha subunit, selenocysteine-containing"/>
    <property type="match status" value="1"/>
</dbReference>
<dbReference type="HOGENOM" id="CLU_000422_1_2_7"/>
<keyword evidence="12" id="KW-0408">Iron</keyword>
<accession>A8ZYN3</accession>
<evidence type="ECO:0000256" key="2">
    <source>
        <dbReference type="ARBA" id="ARBA00001966"/>
    </source>
</evidence>
<keyword evidence="18" id="KW-1185">Reference proteome</keyword>
<dbReference type="Gene3D" id="3.40.228.10">
    <property type="entry name" value="Dimethylsulfoxide Reductase, domain 2"/>
    <property type="match status" value="2"/>
</dbReference>
<comment type="similarity">
    <text evidence="4">Belongs to the prokaryotic molybdopterin-containing oxidoreductase family.</text>
</comment>
<evidence type="ECO:0000256" key="13">
    <source>
        <dbReference type="ARBA" id="ARBA00023014"/>
    </source>
</evidence>
<comment type="cofactor">
    <cofactor evidence="1">
        <name>W-bis(molybdopterin guanine dinucleotide)</name>
        <dbReference type="ChEBI" id="CHEBI:60537"/>
    </cofactor>
</comment>
<dbReference type="InterPro" id="IPR006655">
    <property type="entry name" value="Mopterin_OxRdtase_prok_CS"/>
</dbReference>
<dbReference type="GO" id="GO:0047111">
    <property type="term" value="F:formate dehydrogenase (cytochrome-c-553) activity"/>
    <property type="evidence" value="ECO:0007669"/>
    <property type="project" value="InterPro"/>
</dbReference>
<evidence type="ECO:0000256" key="1">
    <source>
        <dbReference type="ARBA" id="ARBA00001930"/>
    </source>
</evidence>
<evidence type="ECO:0000313" key="18">
    <source>
        <dbReference type="Proteomes" id="UP000008561"/>
    </source>
</evidence>
<dbReference type="Pfam" id="PF00384">
    <property type="entry name" value="Molybdopterin"/>
    <property type="match status" value="2"/>
</dbReference>
<evidence type="ECO:0000256" key="4">
    <source>
        <dbReference type="ARBA" id="ARBA00010312"/>
    </source>
</evidence>
<sequence length="840" mass="94821">MTNHWIDIKNADYILAMGSNPVKNHPISFKWILKAIEKGATLISVDPRYTRTSKKAHLYAPLRSGSDIAFLGGMIKYILEKRLYFEAYVREYTNASFLISPDFKMPGENEGVFSGLTALKTAEGYVDGKYDKTTWAYQKDENGIIKKDKTMKDPNCVLQLLKKHFSRYTLDTVSSITGTPKDKLEAVYATYAKSGAPDKTGTVLYAMGWTQHTVGVQNIRTMSIIQLLLGNMGMAGGGVNALRGESNVQGSTDHCLLYHIIPGYLKTPKASQPTFKAYNEASTPKTTDPMSANWWSNYPKYSASLLREMYGKEVPLEDAYRYLPKLDDGVDYSWLTIFDQLYQEKFTGFFSWGQNPTCSGANANKTRQALTKLDWLVNVNLFDNETGSFWRGPGMEPEKIKTEVFLLPCAASYEKEGSITNSGRWMQWRYKAVEPPGQARPDGDIINDLYVRLKKLYSGKGWFAGEGVFADPIVKLRWEYGPKDRNGNVKHIDPHMVAKEINGYFLENRVVKGRLFNSGDLVPDFTYLSADGSTSSGNWLYCNSYTKEGNMAARRRKEDPSGIGLYPGWSWCWPLNRRIIYNRASVDLNGKPWAPNKPVIEWHLNVWRGDVPDGGWPPLSAGGKSRYPFIMKTEGHGHIFGPGLTDGPFPEHYEPLESPLDRNPLSPQFVSPTIKRWDRDGLTNNMNMRATNDPNYPIICTTYRVTEHWQTGLMTRWQPWLAELEPAMFVEISKELADQKGIKNGEIVIVKSARGELEAVAMVTVRWLPFTVMGKTLHQVGIPYHYGWATTATRPYDPKDKKPEVFTFGDSANIVTPNIGDANTMIPESKVFMVDVVKKA</sequence>
<keyword evidence="6" id="KW-0479">Metal-binding</keyword>
<dbReference type="AlphaFoldDB" id="A8ZYN3"/>
<dbReference type="GO" id="GO:0009055">
    <property type="term" value="F:electron transfer activity"/>
    <property type="evidence" value="ECO:0007669"/>
    <property type="project" value="InterPro"/>
</dbReference>
<dbReference type="GO" id="GO:0009061">
    <property type="term" value="P:anaerobic respiration"/>
    <property type="evidence" value="ECO:0007669"/>
    <property type="project" value="TreeGrafter"/>
</dbReference>
<dbReference type="InterPro" id="IPR006656">
    <property type="entry name" value="Mopterin_OxRdtase"/>
</dbReference>
<dbReference type="STRING" id="96561.Dole_1334"/>
<evidence type="ECO:0000313" key="17">
    <source>
        <dbReference type="EMBL" id="ABW67138.1"/>
    </source>
</evidence>
<comment type="cofactor">
    <cofactor evidence="2">
        <name>[4Fe-4S] cluster</name>
        <dbReference type="ChEBI" id="CHEBI:49883"/>
    </cofactor>
</comment>
<dbReference type="PROSITE" id="PS00932">
    <property type="entry name" value="MOLYBDOPTERIN_PROK_3"/>
    <property type="match status" value="1"/>
</dbReference>
<evidence type="ECO:0000256" key="6">
    <source>
        <dbReference type="ARBA" id="ARBA00022723"/>
    </source>
</evidence>
<feature type="domain" description="Molybdopterin oxidoreductase" evidence="15">
    <location>
        <begin position="2"/>
        <end position="383"/>
    </location>
</feature>
<evidence type="ECO:0000256" key="7">
    <source>
        <dbReference type="ARBA" id="ARBA00022729"/>
    </source>
</evidence>
<dbReference type="GO" id="GO:0042597">
    <property type="term" value="C:periplasmic space"/>
    <property type="evidence" value="ECO:0007669"/>
    <property type="project" value="UniProtKB-SubCell"/>
</dbReference>
<dbReference type="eggNOG" id="COG3383">
    <property type="taxonomic scope" value="Bacteria"/>
</dbReference>
<evidence type="ECO:0000256" key="3">
    <source>
        <dbReference type="ARBA" id="ARBA00004418"/>
    </source>
</evidence>
<feature type="domain" description="Molybdopterin oxidoreductase" evidence="15">
    <location>
        <begin position="406"/>
        <end position="450"/>
    </location>
</feature>
<dbReference type="PANTHER" id="PTHR43598:SF1">
    <property type="entry name" value="FORMATE DEHYDROGENASE-O MAJOR SUBUNIT"/>
    <property type="match status" value="1"/>
</dbReference>
<dbReference type="InterPro" id="IPR006657">
    <property type="entry name" value="MoPterin_dinucl-bd_dom"/>
</dbReference>
<dbReference type="KEGG" id="dol:Dole_1334"/>
<dbReference type="InterPro" id="IPR009010">
    <property type="entry name" value="Asp_de-COase-like_dom_sf"/>
</dbReference>
<keyword evidence="5" id="KW-0004">4Fe-4S</keyword>
<dbReference type="GO" id="GO:0030151">
    <property type="term" value="F:molybdenum ion binding"/>
    <property type="evidence" value="ECO:0007669"/>
    <property type="project" value="TreeGrafter"/>
</dbReference>
<dbReference type="SUPFAM" id="SSF50692">
    <property type="entry name" value="ADC-like"/>
    <property type="match status" value="1"/>
</dbReference>
<dbReference type="InterPro" id="IPR006443">
    <property type="entry name" value="Formate-DH-alph_fdnG"/>
</dbReference>